<evidence type="ECO:0000313" key="2">
    <source>
        <dbReference type="Proteomes" id="UP000245423"/>
    </source>
</evidence>
<gene>
    <name evidence="1" type="ORF">CUESP1_1000</name>
</gene>
<dbReference type="Proteomes" id="UP000245423">
    <property type="component" value="Chromosome 1"/>
</dbReference>
<keyword evidence="2" id="KW-1185">Reference proteome</keyword>
<evidence type="ECO:0000313" key="1">
    <source>
        <dbReference type="EMBL" id="SHD76376.1"/>
    </source>
</evidence>
<sequence length="64" mass="7566">MIKESNSYPIKCQDIYRIDDICILFGPTKYILSMTTESMGFHLDNYFTQATYLGTFEGEQWPIW</sequence>
<name>A0A1M4PLP3_9FIRM</name>
<dbReference type="EMBL" id="LT669839">
    <property type="protein sequence ID" value="SHD76376.1"/>
    <property type="molecule type" value="Genomic_DNA"/>
</dbReference>
<accession>A0A1M4PLP3</accession>
<dbReference type="AlphaFoldDB" id="A0A1M4PLP3"/>
<organism evidence="1 2">
    <name type="scientific">[Clostridium] ultunense Esp</name>
    <dbReference type="NCBI Taxonomy" id="1288971"/>
    <lineage>
        <taxon>Bacteria</taxon>
        <taxon>Bacillati</taxon>
        <taxon>Bacillota</taxon>
        <taxon>Tissierellia</taxon>
        <taxon>Tissierellales</taxon>
        <taxon>Tepidimicrobiaceae</taxon>
        <taxon>Schnuerera</taxon>
    </lineage>
</organism>
<proteinExistence type="predicted"/>
<reference evidence="1 2" key="1">
    <citation type="submission" date="2016-11" db="EMBL/GenBank/DDBJ databases">
        <authorList>
            <person name="Manzoor S."/>
        </authorList>
    </citation>
    <scope>NUCLEOTIDE SEQUENCE [LARGE SCALE GENOMIC DNA]</scope>
    <source>
        <strain evidence="1">Clostridium ultunense strain Esp</strain>
    </source>
</reference>
<protein>
    <submittedName>
        <fullName evidence="1">Uncharacterized protein</fullName>
    </submittedName>
</protein>